<accession>A0A024GTS6</accession>
<dbReference type="AlphaFoldDB" id="A0A024GTS6"/>
<dbReference type="EMBL" id="CAIX01000397">
    <property type="protein sequence ID" value="CCI50130.1"/>
    <property type="molecule type" value="Genomic_DNA"/>
</dbReference>
<dbReference type="Proteomes" id="UP000053237">
    <property type="component" value="Unassembled WGS sequence"/>
</dbReference>
<dbReference type="OrthoDB" id="2422411at2759"/>
<evidence type="ECO:0000313" key="2">
    <source>
        <dbReference type="Proteomes" id="UP000053237"/>
    </source>
</evidence>
<reference evidence="1 2" key="1">
    <citation type="submission" date="2012-05" db="EMBL/GenBank/DDBJ databases">
        <title>Recombination and specialization in a pathogen metapopulation.</title>
        <authorList>
            <person name="Gardiner A."/>
            <person name="Kemen E."/>
            <person name="Schultz-Larsen T."/>
            <person name="MacLean D."/>
            <person name="Van Oosterhout C."/>
            <person name="Jones J.D.G."/>
        </authorList>
    </citation>
    <scope>NUCLEOTIDE SEQUENCE [LARGE SCALE GENOMIC DNA]</scope>
    <source>
        <strain evidence="1 2">Ac Nc2</strain>
    </source>
</reference>
<gene>
    <name evidence="1" type="ORF">BN9_116480</name>
</gene>
<proteinExistence type="predicted"/>
<comment type="caution">
    <text evidence="1">The sequence shown here is derived from an EMBL/GenBank/DDBJ whole genome shotgun (WGS) entry which is preliminary data.</text>
</comment>
<organism evidence="1 2">
    <name type="scientific">Albugo candida</name>
    <dbReference type="NCBI Taxonomy" id="65357"/>
    <lineage>
        <taxon>Eukaryota</taxon>
        <taxon>Sar</taxon>
        <taxon>Stramenopiles</taxon>
        <taxon>Oomycota</taxon>
        <taxon>Peronosporomycetes</taxon>
        <taxon>Albuginales</taxon>
        <taxon>Albuginaceae</taxon>
        <taxon>Albugo</taxon>
    </lineage>
</organism>
<dbReference type="InParanoid" id="A0A024GTS6"/>
<protein>
    <submittedName>
        <fullName evidence="1">Uncharacterized protein</fullName>
    </submittedName>
</protein>
<name>A0A024GTS6_9STRA</name>
<evidence type="ECO:0000313" key="1">
    <source>
        <dbReference type="EMBL" id="CCI50130.1"/>
    </source>
</evidence>
<sequence length="401" mass="44713">MAAAFVTVSVEHKSHTSESTWSCWPLKASIVLPPRDPISIIYPSAGLNGMSLLTEHEINENQQKQTQYLQQTLAFMHKQASDSARKKNEAARRRYEKKYDVRTSLFFIGRVLTGVATINGWTHDNKKLLVPFTTITRHLTSCNLPKICGIMNVYKWWEFDSALFLDCKINPDMHQWESLPRCKFFAVSLAHQQEYSEQAAENLCINGSYSEAQPSMESTCLVKNCRELRDPAGIMRTEFPHHVMTYLEQTGLIYKDRFVDYLLRGKLHFGNTTTSRVEGAHATLKNWIRASSGDLLTVETACKLAWEGQLASIRQQTALDRATADLQFGATSAAVMGKISGTALNLTFKQCPQRQVAGECSAPASAALTAATLTAAGDLAALGAADEWKYPGWPTDAWDHI</sequence>
<keyword evidence="2" id="KW-1185">Reference proteome</keyword>